<keyword evidence="2" id="KW-1133">Transmembrane helix</keyword>
<evidence type="ECO:0000256" key="2">
    <source>
        <dbReference type="SAM" id="Phobius"/>
    </source>
</evidence>
<feature type="transmembrane region" description="Helical" evidence="2">
    <location>
        <begin position="12"/>
        <end position="33"/>
    </location>
</feature>
<keyword evidence="2" id="KW-0812">Transmembrane</keyword>
<keyword evidence="4" id="KW-1185">Reference proteome</keyword>
<evidence type="ECO:0000313" key="3">
    <source>
        <dbReference type="EnsemblMetazoa" id="CJA20850.1"/>
    </source>
</evidence>
<protein>
    <submittedName>
        <fullName evidence="3">Uncharacterized protein</fullName>
    </submittedName>
</protein>
<feature type="region of interest" description="Disordered" evidence="1">
    <location>
        <begin position="45"/>
        <end position="72"/>
    </location>
</feature>
<evidence type="ECO:0000256" key="1">
    <source>
        <dbReference type="SAM" id="MobiDB-lite"/>
    </source>
</evidence>
<organism evidence="3 4">
    <name type="scientific">Caenorhabditis japonica</name>
    <dbReference type="NCBI Taxonomy" id="281687"/>
    <lineage>
        <taxon>Eukaryota</taxon>
        <taxon>Metazoa</taxon>
        <taxon>Ecdysozoa</taxon>
        <taxon>Nematoda</taxon>
        <taxon>Chromadorea</taxon>
        <taxon>Rhabditida</taxon>
        <taxon>Rhabditina</taxon>
        <taxon>Rhabditomorpha</taxon>
        <taxon>Rhabditoidea</taxon>
        <taxon>Rhabditidae</taxon>
        <taxon>Peloderinae</taxon>
        <taxon>Caenorhabditis</taxon>
    </lineage>
</organism>
<reference evidence="3" key="2">
    <citation type="submission" date="2022-06" db="UniProtKB">
        <authorList>
            <consortium name="EnsemblMetazoa"/>
        </authorList>
    </citation>
    <scope>IDENTIFICATION</scope>
    <source>
        <strain evidence="3">DF5081</strain>
    </source>
</reference>
<accession>A0A8R1IBA2</accession>
<reference evidence="4" key="1">
    <citation type="submission" date="2010-08" db="EMBL/GenBank/DDBJ databases">
        <authorList>
            <consortium name="Caenorhabditis japonica Sequencing Consortium"/>
            <person name="Wilson R.K."/>
        </authorList>
    </citation>
    <scope>NUCLEOTIDE SEQUENCE [LARGE SCALE GENOMIC DNA]</scope>
    <source>
        <strain evidence="4">DF5081</strain>
    </source>
</reference>
<dbReference type="EnsemblMetazoa" id="CJA20850.1">
    <property type="protein sequence ID" value="CJA20850.1"/>
    <property type="gene ID" value="WBGene00176422"/>
</dbReference>
<evidence type="ECO:0000313" key="4">
    <source>
        <dbReference type="Proteomes" id="UP000005237"/>
    </source>
</evidence>
<keyword evidence="2" id="KW-0472">Membrane</keyword>
<dbReference type="AlphaFoldDB" id="A0A8R1IBA2"/>
<proteinExistence type="predicted"/>
<dbReference type="Proteomes" id="UP000005237">
    <property type="component" value="Unassembled WGS sequence"/>
</dbReference>
<name>A0A8R1IBA2_CAEJA</name>
<sequence length="91" mass="10658">MARGRQCDANAPGIFVIQIGLAVLILIFSEFYWTRLQVYRQRNLQNKKDEDELTEPTRTPQTTAPMRRRPTDETVIFEKDFPDLRSVIFSP</sequence>